<reference evidence="9" key="1">
    <citation type="submission" date="2023-03" db="EMBL/GenBank/DDBJ databases">
        <title>Mating type loci evolution in Malassezia.</title>
        <authorList>
            <person name="Coelho M.A."/>
        </authorList>
    </citation>
    <scope>NUCLEOTIDE SEQUENCE</scope>
    <source>
        <strain evidence="9">CBS 7876</strain>
    </source>
</reference>
<dbReference type="PANTHER" id="PTHR11097:SF8">
    <property type="entry name" value="EXOSOME COMPLEX COMPONENT RRP42"/>
    <property type="match status" value="1"/>
</dbReference>
<dbReference type="GO" id="GO:0035925">
    <property type="term" value="F:mRNA 3'-UTR AU-rich region binding"/>
    <property type="evidence" value="ECO:0007669"/>
    <property type="project" value="TreeGrafter"/>
</dbReference>
<accession>A0AAF0IRI5</accession>
<dbReference type="SUPFAM" id="SSF55666">
    <property type="entry name" value="Ribonuclease PH domain 2-like"/>
    <property type="match status" value="1"/>
</dbReference>
<evidence type="ECO:0000256" key="3">
    <source>
        <dbReference type="ARBA" id="ARBA00006678"/>
    </source>
</evidence>
<dbReference type="Pfam" id="PF01138">
    <property type="entry name" value="RNase_PH"/>
    <property type="match status" value="1"/>
</dbReference>
<dbReference type="Proteomes" id="UP001214603">
    <property type="component" value="Chromosome 2"/>
</dbReference>
<evidence type="ECO:0000313" key="10">
    <source>
        <dbReference type="Proteomes" id="UP001214603"/>
    </source>
</evidence>
<keyword evidence="4" id="KW-0963">Cytoplasm</keyword>
<dbReference type="Gene3D" id="3.30.230.70">
    <property type="entry name" value="GHMP Kinase, N-terminal domain"/>
    <property type="match status" value="1"/>
</dbReference>
<evidence type="ECO:0000256" key="1">
    <source>
        <dbReference type="ARBA" id="ARBA00004496"/>
    </source>
</evidence>
<dbReference type="GO" id="GO:0034475">
    <property type="term" value="P:U4 snRNA 3'-end processing"/>
    <property type="evidence" value="ECO:0007669"/>
    <property type="project" value="TreeGrafter"/>
</dbReference>
<dbReference type="GO" id="GO:0071035">
    <property type="term" value="P:nuclear polyadenylation-dependent rRNA catabolic process"/>
    <property type="evidence" value="ECO:0007669"/>
    <property type="project" value="TreeGrafter"/>
</dbReference>
<feature type="domain" description="Exoribonuclease phosphorolytic" evidence="7">
    <location>
        <begin position="33"/>
        <end position="188"/>
    </location>
</feature>
<dbReference type="InterPro" id="IPR001247">
    <property type="entry name" value="ExoRNase_PH_dom1"/>
</dbReference>
<dbReference type="InterPro" id="IPR036345">
    <property type="entry name" value="ExoRNase_PH_dom2_sf"/>
</dbReference>
<evidence type="ECO:0000256" key="5">
    <source>
        <dbReference type="ARBA" id="ARBA00022835"/>
    </source>
</evidence>
<dbReference type="PANTHER" id="PTHR11097">
    <property type="entry name" value="EXOSOME COMPLEX EXONUCLEASE RIBOSOMAL RNA PROCESSING PROTEIN"/>
    <property type="match status" value="1"/>
</dbReference>
<dbReference type="GO" id="GO:0000176">
    <property type="term" value="C:nuclear exosome (RNase complex)"/>
    <property type="evidence" value="ECO:0007669"/>
    <property type="project" value="TreeGrafter"/>
</dbReference>
<gene>
    <name evidence="9" type="ORF">MOBT1_001160</name>
</gene>
<dbReference type="GO" id="GO:0034476">
    <property type="term" value="P:U5 snRNA 3'-end processing"/>
    <property type="evidence" value="ECO:0007669"/>
    <property type="project" value="TreeGrafter"/>
</dbReference>
<comment type="subcellular location">
    <subcellularLocation>
        <location evidence="1">Cytoplasm</location>
    </subcellularLocation>
    <subcellularLocation>
        <location evidence="2">Nucleus</location>
        <location evidence="2">Nucleolus</location>
    </subcellularLocation>
</comment>
<dbReference type="GO" id="GO:0000177">
    <property type="term" value="C:cytoplasmic exosome (RNase complex)"/>
    <property type="evidence" value="ECO:0007669"/>
    <property type="project" value="TreeGrafter"/>
</dbReference>
<evidence type="ECO:0000256" key="2">
    <source>
        <dbReference type="ARBA" id="ARBA00004604"/>
    </source>
</evidence>
<evidence type="ECO:0000259" key="7">
    <source>
        <dbReference type="Pfam" id="PF01138"/>
    </source>
</evidence>
<dbReference type="GO" id="GO:0034473">
    <property type="term" value="P:U1 snRNA 3'-end processing"/>
    <property type="evidence" value="ECO:0007669"/>
    <property type="project" value="TreeGrafter"/>
</dbReference>
<dbReference type="GO" id="GO:0071028">
    <property type="term" value="P:nuclear mRNA surveillance"/>
    <property type="evidence" value="ECO:0007669"/>
    <property type="project" value="TreeGrafter"/>
</dbReference>
<dbReference type="GO" id="GO:0016075">
    <property type="term" value="P:rRNA catabolic process"/>
    <property type="evidence" value="ECO:0007669"/>
    <property type="project" value="TreeGrafter"/>
</dbReference>
<dbReference type="GO" id="GO:0071038">
    <property type="term" value="P:TRAMP-dependent tRNA surveillance pathway"/>
    <property type="evidence" value="ECO:0007669"/>
    <property type="project" value="TreeGrafter"/>
</dbReference>
<evidence type="ECO:0000256" key="6">
    <source>
        <dbReference type="ARBA" id="ARBA00042523"/>
    </source>
</evidence>
<comment type="similarity">
    <text evidence="3">Belongs to the RNase PH family.</text>
</comment>
<dbReference type="InterPro" id="IPR050590">
    <property type="entry name" value="Exosome_comp_Rrp42_subfam"/>
</dbReference>
<dbReference type="InterPro" id="IPR020568">
    <property type="entry name" value="Ribosomal_Su5_D2-typ_SF"/>
</dbReference>
<name>A0AAF0IRI5_9BASI</name>
<evidence type="ECO:0000256" key="4">
    <source>
        <dbReference type="ARBA" id="ARBA00022490"/>
    </source>
</evidence>
<dbReference type="GO" id="GO:0005730">
    <property type="term" value="C:nucleolus"/>
    <property type="evidence" value="ECO:0007669"/>
    <property type="project" value="UniProtKB-SubCell"/>
</dbReference>
<dbReference type="Pfam" id="PF03725">
    <property type="entry name" value="RNase_PH_C"/>
    <property type="match status" value="1"/>
</dbReference>
<dbReference type="AlphaFoldDB" id="A0AAF0IRI5"/>
<keyword evidence="10" id="KW-1185">Reference proteome</keyword>
<evidence type="ECO:0000313" key="9">
    <source>
        <dbReference type="EMBL" id="WFD02477.1"/>
    </source>
</evidence>
<dbReference type="InterPro" id="IPR027408">
    <property type="entry name" value="PNPase/RNase_PH_dom_sf"/>
</dbReference>
<dbReference type="InterPro" id="IPR015847">
    <property type="entry name" value="ExoRNase_PH_dom2"/>
</dbReference>
<keyword evidence="5" id="KW-0271">Exosome</keyword>
<proteinExistence type="inferred from homology"/>
<dbReference type="EMBL" id="CP119935">
    <property type="protein sequence ID" value="WFD02477.1"/>
    <property type="molecule type" value="Genomic_DNA"/>
</dbReference>
<evidence type="ECO:0000259" key="8">
    <source>
        <dbReference type="Pfam" id="PF03725"/>
    </source>
</evidence>
<dbReference type="GO" id="GO:0000467">
    <property type="term" value="P:exonucleolytic trimming to generate mature 3'-end of 5.8S rRNA from tricistronic rRNA transcript (SSU-rRNA, 5.8S rRNA, LSU-rRNA)"/>
    <property type="evidence" value="ECO:0007669"/>
    <property type="project" value="TreeGrafter"/>
</dbReference>
<sequence>MSHAALSRAERSYILDGLSASPAQRQDGRSLTDFRPFEVESSSTPQADGSARVLLGSTEVVCGIKAEVEAYQAPRVSCESGKHTEAFSPWLPPTPRVQATVEYSPALLHEHSAVELSMITSTVQDMLSGCFTLHSDRFGPLLARQFIIVPYAKYWTLHIDVYVLSWSGGNVLDALFAAVSVALWNTWLPGTKMLAMDTTTLQQDTSRAPDATDDDPMGMKFITRGKRHAAGRPAAQALDFALEDEWDEGHLLDGRDDVPVCISVYPVRDTFLLDPTLEEESALSISIAVLASASGRLYGVRQRGDGEVTLSTVNKAIEVGMYYARQLAKTLTAPVAMAT</sequence>
<organism evidence="9 10">
    <name type="scientific">Malassezia obtusa</name>
    <dbReference type="NCBI Taxonomy" id="76774"/>
    <lineage>
        <taxon>Eukaryota</taxon>
        <taxon>Fungi</taxon>
        <taxon>Dikarya</taxon>
        <taxon>Basidiomycota</taxon>
        <taxon>Ustilaginomycotina</taxon>
        <taxon>Malasseziomycetes</taxon>
        <taxon>Malasseziales</taxon>
        <taxon>Malasseziaceae</taxon>
        <taxon>Malassezia</taxon>
    </lineage>
</organism>
<dbReference type="SUPFAM" id="SSF54211">
    <property type="entry name" value="Ribosomal protein S5 domain 2-like"/>
    <property type="match status" value="1"/>
</dbReference>
<protein>
    <recommendedName>
        <fullName evidence="6">Ribosomal RNA-processing protein 42</fullName>
    </recommendedName>
</protein>
<feature type="domain" description="Exoribonuclease phosphorolytic" evidence="8">
    <location>
        <begin position="257"/>
        <end position="321"/>
    </location>
</feature>